<dbReference type="SUPFAM" id="SSF56399">
    <property type="entry name" value="ADP-ribosylation"/>
    <property type="match status" value="1"/>
</dbReference>
<dbReference type="Pfam" id="PF06152">
    <property type="entry name" value="Phage_min_cap2"/>
    <property type="match status" value="1"/>
</dbReference>
<evidence type="ECO:0000313" key="4">
    <source>
        <dbReference type="Proteomes" id="UP000568380"/>
    </source>
</evidence>
<feature type="region of interest" description="Disordered" evidence="1">
    <location>
        <begin position="317"/>
        <end position="423"/>
    </location>
</feature>
<feature type="compositionally biased region" description="Basic and acidic residues" evidence="1">
    <location>
        <begin position="363"/>
        <end position="387"/>
    </location>
</feature>
<name>A0A7W8A841_9ACTN</name>
<dbReference type="InterPro" id="IPR009319">
    <property type="entry name" value="Phage_A118_VSP1"/>
</dbReference>
<dbReference type="GO" id="GO:0005576">
    <property type="term" value="C:extracellular region"/>
    <property type="evidence" value="ECO:0007669"/>
    <property type="project" value="InterPro"/>
</dbReference>
<dbReference type="InterPro" id="IPR003540">
    <property type="entry name" value="ADP-ribosyltransferase"/>
</dbReference>
<proteinExistence type="predicted"/>
<feature type="domain" description="ADP ribosyltransferase" evidence="2">
    <location>
        <begin position="682"/>
        <end position="822"/>
    </location>
</feature>
<comment type="caution">
    <text evidence="3">The sequence shown here is derived from an EMBL/GenBank/DDBJ whole genome shotgun (WGS) entry which is preliminary data.</text>
</comment>
<dbReference type="GO" id="GO:0005198">
    <property type="term" value="F:structural molecule activity"/>
    <property type="evidence" value="ECO:0007669"/>
    <property type="project" value="InterPro"/>
</dbReference>
<dbReference type="AlphaFoldDB" id="A0A7W8A841"/>
<dbReference type="Gene3D" id="3.90.176.10">
    <property type="entry name" value="Toxin ADP-ribosyltransferase, Chain A, domain 1"/>
    <property type="match status" value="1"/>
</dbReference>
<dbReference type="PROSITE" id="PS51996">
    <property type="entry name" value="TR_MART"/>
    <property type="match status" value="1"/>
</dbReference>
<reference evidence="3 4" key="1">
    <citation type="submission" date="2020-08" db="EMBL/GenBank/DDBJ databases">
        <title>Genomic Encyclopedia of Type Strains, Phase IV (KMG-IV): sequencing the most valuable type-strain genomes for metagenomic binning, comparative biology and taxonomic classification.</title>
        <authorList>
            <person name="Goeker M."/>
        </authorList>
    </citation>
    <scope>NUCLEOTIDE SEQUENCE [LARGE SCALE GENOMIC DNA]</scope>
    <source>
        <strain evidence="3 4">DSM 45385</strain>
    </source>
</reference>
<dbReference type="Pfam" id="PF03496">
    <property type="entry name" value="ADPrib_exo_Tox"/>
    <property type="match status" value="1"/>
</dbReference>
<dbReference type="RefSeq" id="WP_184968677.1">
    <property type="nucleotide sequence ID" value="NZ_JACHIN010000010.1"/>
</dbReference>
<dbReference type="Proteomes" id="UP000568380">
    <property type="component" value="Unassembled WGS sequence"/>
</dbReference>
<sequence length="842" mass="92380">MATTTSGPTPEQAIEQALEQAKLVARMYAEAEQLLAEKIAKRATGGDDEQDAGRWQEGRFAEIGQLRKEAQQIIKRLESVAKKAAEKAVLQSWADGMDSAVVAALSQVHDDKVRKRLDQVLRDARKLGAKKLINPGQGVNELARQTVEKLSAVHLSALRVVDDIYRKVVADTAGQVLTGARTRKEAARDALKRLTPVAPFRDKSGRQWRMSTYVEMAMRTATARAAVDGHLAVMQDAGIDLVIVSTTPWNCEKCDPWEGKVLTQSGAAGKISVEHALEDGVQVEVEVAATVSGARIAGLFHPQCRHSLSAYLPGVTTVPAKPTAPPTKPKPKPSAGKPKPTPKKPDKPQLAAQEQPRPNAEATVRREVDEQAQREQLVAEERARREVEEQENATGVEAGDFSKLRQVGQQGGSNPGGMFEDENGNRWYVKTQQSETHAANEVASARLYRAAGIRTPDVRRGSGAPGLPDGPQTASRVVEGKQVTAKELRGPAREGFGADAWLANWDTAGLTFDNMLLSPDGSVTRIDTGGSMLFRAQGGPKGDKFGNTVPEWRTLRHRKQAPQAEKLFGGLTPVEQEKALERIEQVTPAEIRRIISESGLDKDVADRLIARRADLMRRLKKVRELAQRQRAYDKKRATAATGRDALDAAPTRLTVYSYGNPSKLVPQPAGWTDEQVRRSTFALGGYRGSDYKDINKRLRENDPDHSQIRDIDKVMPLSELKKTVLSYRGIRDTKAFGSAWDDVDVAGLEWIDLSYASTTVDLRIAERFAAGGDPPVIMRIVTPPGVSAIRLSDLAPPDRAPDPGTKEEAELMHQRDIKYRVVTDHGFDERGIRQLDVEVSPR</sequence>
<organism evidence="3 4">
    <name type="scientific">Nonomuraea endophytica</name>
    <dbReference type="NCBI Taxonomy" id="714136"/>
    <lineage>
        <taxon>Bacteria</taxon>
        <taxon>Bacillati</taxon>
        <taxon>Actinomycetota</taxon>
        <taxon>Actinomycetes</taxon>
        <taxon>Streptosporangiales</taxon>
        <taxon>Streptosporangiaceae</taxon>
        <taxon>Nonomuraea</taxon>
    </lineage>
</organism>
<gene>
    <name evidence="3" type="ORF">HNR40_006862</name>
</gene>
<evidence type="ECO:0000259" key="2">
    <source>
        <dbReference type="Pfam" id="PF03496"/>
    </source>
</evidence>
<feature type="region of interest" description="Disordered" evidence="1">
    <location>
        <begin position="454"/>
        <end position="477"/>
    </location>
</feature>
<accession>A0A7W8A841</accession>
<evidence type="ECO:0000256" key="1">
    <source>
        <dbReference type="SAM" id="MobiDB-lite"/>
    </source>
</evidence>
<dbReference type="EMBL" id="JACHIN010000010">
    <property type="protein sequence ID" value="MBB5081367.1"/>
    <property type="molecule type" value="Genomic_DNA"/>
</dbReference>
<protein>
    <recommendedName>
        <fullName evidence="2">ADP ribosyltransferase domain-containing protein</fullName>
    </recommendedName>
</protein>
<evidence type="ECO:0000313" key="3">
    <source>
        <dbReference type="EMBL" id="MBB5081367.1"/>
    </source>
</evidence>
<keyword evidence="4" id="KW-1185">Reference proteome</keyword>